<evidence type="ECO:0000256" key="15">
    <source>
        <dbReference type="PROSITE-ProRule" id="PRU00391"/>
    </source>
</evidence>
<gene>
    <name evidence="18" type="ORF">DEO23_05255</name>
</gene>
<dbReference type="SUPFAM" id="SSF46946">
    <property type="entry name" value="S13-like H2TH domain"/>
    <property type="match status" value="1"/>
</dbReference>
<evidence type="ECO:0000256" key="13">
    <source>
        <dbReference type="ARBA" id="ARBA00023295"/>
    </source>
</evidence>
<evidence type="ECO:0000256" key="10">
    <source>
        <dbReference type="ARBA" id="ARBA00023204"/>
    </source>
</evidence>
<dbReference type="SMART" id="SM01232">
    <property type="entry name" value="H2TH"/>
    <property type="match status" value="1"/>
</dbReference>
<evidence type="ECO:0000256" key="4">
    <source>
        <dbReference type="ARBA" id="ARBA00022723"/>
    </source>
</evidence>
<dbReference type="InterPro" id="IPR015886">
    <property type="entry name" value="H2TH_FPG"/>
</dbReference>
<dbReference type="GO" id="GO:0006284">
    <property type="term" value="P:base-excision repair"/>
    <property type="evidence" value="ECO:0007669"/>
    <property type="project" value="InterPro"/>
</dbReference>
<comment type="similarity">
    <text evidence="3">Belongs to the FPG family.</text>
</comment>
<dbReference type="Pfam" id="PF06831">
    <property type="entry name" value="H2TH"/>
    <property type="match status" value="1"/>
</dbReference>
<keyword evidence="11" id="KW-0456">Lyase</keyword>
<dbReference type="InterPro" id="IPR012319">
    <property type="entry name" value="FPG_cat"/>
</dbReference>
<dbReference type="SUPFAM" id="SSF57716">
    <property type="entry name" value="Glucocorticoid receptor-like (DNA-binding domain)"/>
    <property type="match status" value="1"/>
</dbReference>
<dbReference type="PANTHER" id="PTHR22993">
    <property type="entry name" value="FORMAMIDOPYRIMIDINE-DNA GLYCOSYLASE"/>
    <property type="match status" value="1"/>
</dbReference>
<evidence type="ECO:0000256" key="8">
    <source>
        <dbReference type="ARBA" id="ARBA00022833"/>
    </source>
</evidence>
<evidence type="ECO:0000256" key="1">
    <source>
        <dbReference type="ARBA" id="ARBA00001668"/>
    </source>
</evidence>
<dbReference type="GO" id="GO:0003684">
    <property type="term" value="F:damaged DNA binding"/>
    <property type="evidence" value="ECO:0007669"/>
    <property type="project" value="InterPro"/>
</dbReference>
<dbReference type="PANTHER" id="PTHR22993:SF9">
    <property type="entry name" value="FORMAMIDOPYRIMIDINE-DNA GLYCOSYLASE"/>
    <property type="match status" value="1"/>
</dbReference>
<evidence type="ECO:0000256" key="12">
    <source>
        <dbReference type="ARBA" id="ARBA00023268"/>
    </source>
</evidence>
<keyword evidence="18" id="KW-0540">Nuclease</keyword>
<dbReference type="Gene3D" id="3.20.190.10">
    <property type="entry name" value="MutM-like, N-terminal"/>
    <property type="match status" value="1"/>
</dbReference>
<dbReference type="EMBL" id="QFKX01000002">
    <property type="protein sequence ID" value="PWH06383.1"/>
    <property type="molecule type" value="Genomic_DNA"/>
</dbReference>
<dbReference type="RefSeq" id="WP_109274976.1">
    <property type="nucleotide sequence ID" value="NZ_QFKX01000002.1"/>
</dbReference>
<evidence type="ECO:0000259" key="17">
    <source>
        <dbReference type="PROSITE" id="PS51068"/>
    </source>
</evidence>
<dbReference type="InterPro" id="IPR035937">
    <property type="entry name" value="FPG_N"/>
</dbReference>
<sequence length="284" mass="30680">MPELPELDAAVAQIDRLLVGRRLHGVDVAAISVLKTADPPLADLTGHELTGVRRRGKHLLLDLEGVTLVMHLALAGWLRHHAEAPSGPPGPRKGPLALRMVWDDDSALDVTEQGTRKAVALWASTTPEDLETLARLGPEADAVDADDFARLCTGTHSHLKTVLTDQTLLAGIGNAWSDEVLHTARLSPFAAADGLGREGAVHLHAALREVLERAAQGLTGLPLDRIKRAKKALLRVHGRAGEECPVCGTRIAEVSFAERSLQYCPTCQTGGRRLSDRRMDRLLR</sequence>
<name>A0A2U2RKI8_9MICO</name>
<dbReference type="GO" id="GO:0140078">
    <property type="term" value="F:class I DNA-(apurinic or apyrimidinic site) endonuclease activity"/>
    <property type="evidence" value="ECO:0007669"/>
    <property type="project" value="UniProtKB-EC"/>
</dbReference>
<dbReference type="GO" id="GO:0034039">
    <property type="term" value="F:8-oxo-7,8-dihydroguanine DNA N-glycosylase activity"/>
    <property type="evidence" value="ECO:0007669"/>
    <property type="project" value="TreeGrafter"/>
</dbReference>
<keyword evidence="19" id="KW-1185">Reference proteome</keyword>
<feature type="domain" description="FPG-type" evidence="16">
    <location>
        <begin position="235"/>
        <end position="269"/>
    </location>
</feature>
<comment type="caution">
    <text evidence="18">The sequence shown here is derived from an EMBL/GenBank/DDBJ whole genome shotgun (WGS) entry which is preliminary data.</text>
</comment>
<comment type="catalytic activity">
    <reaction evidence="1">
        <text>Hydrolysis of DNA containing ring-opened 7-methylguanine residues, releasing 2,6-diamino-4-hydroxy-5-(N-methyl)formamidopyrimidine.</text>
        <dbReference type="EC" id="3.2.2.23"/>
    </reaction>
</comment>
<dbReference type="Gene3D" id="1.10.8.50">
    <property type="match status" value="1"/>
</dbReference>
<feature type="domain" description="Formamidopyrimidine-DNA glycosylase catalytic" evidence="17">
    <location>
        <begin position="2"/>
        <end position="149"/>
    </location>
</feature>
<proteinExistence type="inferred from homology"/>
<keyword evidence="6 15" id="KW-0863">Zinc-finger</keyword>
<reference evidence="18 19" key="1">
    <citation type="submission" date="2018-05" db="EMBL/GenBank/DDBJ databases">
        <title>Brachybacterium sp. M1HQ-2T, whole genome shotgun sequence.</title>
        <authorList>
            <person name="Tuo L."/>
        </authorList>
    </citation>
    <scope>NUCLEOTIDE SEQUENCE [LARGE SCALE GENOMIC DNA]</scope>
    <source>
        <strain evidence="18 19">M1HQ-2</strain>
    </source>
</reference>
<keyword evidence="18" id="KW-0255">Endonuclease</keyword>
<evidence type="ECO:0000256" key="7">
    <source>
        <dbReference type="ARBA" id="ARBA00022801"/>
    </source>
</evidence>
<evidence type="ECO:0000256" key="14">
    <source>
        <dbReference type="ARBA" id="ARBA00044632"/>
    </source>
</evidence>
<dbReference type="InterPro" id="IPR010979">
    <property type="entry name" value="Ribosomal_uS13-like_H2TH"/>
</dbReference>
<keyword evidence="7" id="KW-0378">Hydrolase</keyword>
<comment type="cofactor">
    <cofactor evidence="2">
        <name>Zn(2+)</name>
        <dbReference type="ChEBI" id="CHEBI:29105"/>
    </cofactor>
</comment>
<dbReference type="InterPro" id="IPR010663">
    <property type="entry name" value="Znf_FPG/IleRS"/>
</dbReference>
<organism evidence="18 19">
    <name type="scientific">Brachybacterium endophyticum</name>
    <dbReference type="NCBI Taxonomy" id="2182385"/>
    <lineage>
        <taxon>Bacteria</taxon>
        <taxon>Bacillati</taxon>
        <taxon>Actinomycetota</taxon>
        <taxon>Actinomycetes</taxon>
        <taxon>Micrococcales</taxon>
        <taxon>Dermabacteraceae</taxon>
        <taxon>Brachybacterium</taxon>
    </lineage>
</organism>
<evidence type="ECO:0000256" key="5">
    <source>
        <dbReference type="ARBA" id="ARBA00022763"/>
    </source>
</evidence>
<dbReference type="GO" id="GO:0008270">
    <property type="term" value="F:zinc ion binding"/>
    <property type="evidence" value="ECO:0007669"/>
    <property type="project" value="UniProtKB-KW"/>
</dbReference>
<protein>
    <submittedName>
        <fullName evidence="18">Endonuclease VIII</fullName>
    </submittedName>
</protein>
<dbReference type="SMART" id="SM00898">
    <property type="entry name" value="Fapy_DNA_glyco"/>
    <property type="match status" value="1"/>
</dbReference>
<evidence type="ECO:0000256" key="9">
    <source>
        <dbReference type="ARBA" id="ARBA00023125"/>
    </source>
</evidence>
<evidence type="ECO:0000259" key="16">
    <source>
        <dbReference type="PROSITE" id="PS51066"/>
    </source>
</evidence>
<keyword evidence="4" id="KW-0479">Metal-binding</keyword>
<keyword evidence="13" id="KW-0326">Glycosidase</keyword>
<dbReference type="Pfam" id="PF06827">
    <property type="entry name" value="zf-FPG_IleRS"/>
    <property type="match status" value="1"/>
</dbReference>
<dbReference type="AlphaFoldDB" id="A0A2U2RKI8"/>
<dbReference type="InterPro" id="IPR000214">
    <property type="entry name" value="Znf_DNA_glyclase/AP_lyase"/>
</dbReference>
<dbReference type="InterPro" id="IPR015887">
    <property type="entry name" value="DNA_glyclase_Znf_dom_DNA_BS"/>
</dbReference>
<dbReference type="PROSITE" id="PS51068">
    <property type="entry name" value="FPG_CAT"/>
    <property type="match status" value="1"/>
</dbReference>
<dbReference type="Pfam" id="PF01149">
    <property type="entry name" value="Fapy_DNA_glyco"/>
    <property type="match status" value="1"/>
</dbReference>
<dbReference type="OrthoDB" id="9800855at2"/>
<evidence type="ECO:0000313" key="19">
    <source>
        <dbReference type="Proteomes" id="UP000245590"/>
    </source>
</evidence>
<evidence type="ECO:0000256" key="11">
    <source>
        <dbReference type="ARBA" id="ARBA00023239"/>
    </source>
</evidence>
<keyword evidence="8" id="KW-0862">Zinc</keyword>
<dbReference type="SUPFAM" id="SSF81624">
    <property type="entry name" value="N-terminal domain of MutM-like DNA repair proteins"/>
    <property type="match status" value="1"/>
</dbReference>
<dbReference type="PROSITE" id="PS01242">
    <property type="entry name" value="ZF_FPG_1"/>
    <property type="match status" value="1"/>
</dbReference>
<keyword evidence="9" id="KW-0238">DNA-binding</keyword>
<dbReference type="PROSITE" id="PS51066">
    <property type="entry name" value="ZF_FPG_2"/>
    <property type="match status" value="1"/>
</dbReference>
<keyword evidence="5" id="KW-0227">DNA damage</keyword>
<evidence type="ECO:0000256" key="6">
    <source>
        <dbReference type="ARBA" id="ARBA00022771"/>
    </source>
</evidence>
<accession>A0A2U2RKI8</accession>
<comment type="catalytic activity">
    <reaction evidence="14">
        <text>2'-deoxyribonucleotide-(2'-deoxyribose 5'-phosphate)-2'-deoxyribonucleotide-DNA = a 3'-end 2'-deoxyribonucleotide-(2,3-dehydro-2,3-deoxyribose 5'-phosphate)-DNA + a 5'-end 5'-phospho-2'-deoxyribonucleoside-DNA + H(+)</text>
        <dbReference type="Rhea" id="RHEA:66592"/>
        <dbReference type="Rhea" id="RHEA-COMP:13180"/>
        <dbReference type="Rhea" id="RHEA-COMP:16897"/>
        <dbReference type="Rhea" id="RHEA-COMP:17067"/>
        <dbReference type="ChEBI" id="CHEBI:15378"/>
        <dbReference type="ChEBI" id="CHEBI:136412"/>
        <dbReference type="ChEBI" id="CHEBI:157695"/>
        <dbReference type="ChEBI" id="CHEBI:167181"/>
        <dbReference type="EC" id="4.2.99.18"/>
    </reaction>
</comment>
<evidence type="ECO:0000256" key="3">
    <source>
        <dbReference type="ARBA" id="ARBA00009409"/>
    </source>
</evidence>
<keyword evidence="10" id="KW-0234">DNA repair</keyword>
<evidence type="ECO:0000313" key="18">
    <source>
        <dbReference type="EMBL" id="PWH06383.1"/>
    </source>
</evidence>
<dbReference type="Proteomes" id="UP000245590">
    <property type="component" value="Unassembled WGS sequence"/>
</dbReference>
<evidence type="ECO:0000256" key="2">
    <source>
        <dbReference type="ARBA" id="ARBA00001947"/>
    </source>
</evidence>
<keyword evidence="12" id="KW-0511">Multifunctional enzyme</keyword>